<accession>A0AAV5VS35</accession>
<dbReference type="InterPro" id="IPR004151">
    <property type="entry name" value="7TM_GPCR_serpentine_rcpt_Sre"/>
</dbReference>
<reference evidence="3" key="1">
    <citation type="submission" date="2023-10" db="EMBL/GenBank/DDBJ databases">
        <title>Genome assembly of Pristionchus species.</title>
        <authorList>
            <person name="Yoshida K."/>
            <person name="Sommer R.J."/>
        </authorList>
    </citation>
    <scope>NUCLEOTIDE SEQUENCE</scope>
    <source>
        <strain evidence="3">RS5133</strain>
    </source>
</reference>
<keyword evidence="4" id="KW-1185">Reference proteome</keyword>
<proteinExistence type="inferred from homology"/>
<dbReference type="Proteomes" id="UP001432322">
    <property type="component" value="Unassembled WGS sequence"/>
</dbReference>
<dbReference type="GO" id="GO:0016020">
    <property type="term" value="C:membrane"/>
    <property type="evidence" value="ECO:0007669"/>
    <property type="project" value="InterPro"/>
</dbReference>
<evidence type="ECO:0000313" key="4">
    <source>
        <dbReference type="Proteomes" id="UP001432322"/>
    </source>
</evidence>
<dbReference type="AlphaFoldDB" id="A0AAV5VS35"/>
<dbReference type="EMBL" id="BTSY01000004">
    <property type="protein sequence ID" value="GMT22256.1"/>
    <property type="molecule type" value="Genomic_DNA"/>
</dbReference>
<comment type="similarity">
    <text evidence="1">Belongs to the nematode receptor-like protein sre family.</text>
</comment>
<dbReference type="GO" id="GO:0007606">
    <property type="term" value="P:sensory perception of chemical stimulus"/>
    <property type="evidence" value="ECO:0007669"/>
    <property type="project" value="InterPro"/>
</dbReference>
<evidence type="ECO:0000313" key="3">
    <source>
        <dbReference type="EMBL" id="GMT22256.1"/>
    </source>
</evidence>
<feature type="transmembrane region" description="Helical" evidence="2">
    <location>
        <begin position="5"/>
        <end position="23"/>
    </location>
</feature>
<name>A0AAV5VS35_9BILA</name>
<keyword evidence="2" id="KW-1133">Transmembrane helix</keyword>
<gene>
    <name evidence="3" type="ORF">PFISCL1PPCAC_13553</name>
</gene>
<sequence length="117" mass="12934">IQISTFISIITTAAGLFLTLIPTHPDYFLLFQQSIYFLFAPRAIVSMLLALCLHPSLKKTTKQLLSKSSKLDNDPDKSSTVGNRVAVTSIGGKPLNFMSGQERDLYFKGYADAWMSA</sequence>
<keyword evidence="2" id="KW-0472">Membrane</keyword>
<evidence type="ECO:0000256" key="1">
    <source>
        <dbReference type="ARBA" id="ARBA00006803"/>
    </source>
</evidence>
<protein>
    <recommendedName>
        <fullName evidence="5">G protein-coupled receptor</fullName>
    </recommendedName>
</protein>
<evidence type="ECO:0008006" key="5">
    <source>
        <dbReference type="Google" id="ProtNLM"/>
    </source>
</evidence>
<evidence type="ECO:0000256" key="2">
    <source>
        <dbReference type="SAM" id="Phobius"/>
    </source>
</evidence>
<organism evidence="3 4">
    <name type="scientific">Pristionchus fissidentatus</name>
    <dbReference type="NCBI Taxonomy" id="1538716"/>
    <lineage>
        <taxon>Eukaryota</taxon>
        <taxon>Metazoa</taxon>
        <taxon>Ecdysozoa</taxon>
        <taxon>Nematoda</taxon>
        <taxon>Chromadorea</taxon>
        <taxon>Rhabditida</taxon>
        <taxon>Rhabditina</taxon>
        <taxon>Diplogasteromorpha</taxon>
        <taxon>Diplogasteroidea</taxon>
        <taxon>Neodiplogasteridae</taxon>
        <taxon>Pristionchus</taxon>
    </lineage>
</organism>
<feature type="non-terminal residue" evidence="3">
    <location>
        <position position="1"/>
    </location>
</feature>
<feature type="transmembrane region" description="Helical" evidence="2">
    <location>
        <begin position="35"/>
        <end position="57"/>
    </location>
</feature>
<dbReference type="Pfam" id="PF03125">
    <property type="entry name" value="Sre"/>
    <property type="match status" value="1"/>
</dbReference>
<keyword evidence="2" id="KW-0812">Transmembrane</keyword>
<comment type="caution">
    <text evidence="3">The sequence shown here is derived from an EMBL/GenBank/DDBJ whole genome shotgun (WGS) entry which is preliminary data.</text>
</comment>